<keyword evidence="2" id="KW-0808">Transferase</keyword>
<proteinExistence type="predicted"/>
<dbReference type="InterPro" id="IPR000182">
    <property type="entry name" value="GNAT_dom"/>
</dbReference>
<evidence type="ECO:0000313" key="2">
    <source>
        <dbReference type="EMBL" id="MBV7391401.1"/>
    </source>
</evidence>
<evidence type="ECO:0000259" key="1">
    <source>
        <dbReference type="PROSITE" id="PS51186"/>
    </source>
</evidence>
<accession>A0ABS6TES6</accession>
<name>A0ABS6TES6_9ENTE</name>
<protein>
    <submittedName>
        <fullName evidence="2">GNAT family N-acetyltransferase</fullName>
        <ecNumber evidence="2">2.3.1.-</ecNumber>
    </submittedName>
</protein>
<dbReference type="EC" id="2.3.1.-" evidence="2"/>
<sequence length="134" mass="15625">MAQTELIEIFQERVAVFVVEQECPYQEVDEYDAVAWHVLLKDEGKLKAYARIIEKEDHVTFGRVLVVKAYRGEKWGKKIVAAAIEETKKRFPDRKIQISGQAYLKKFYQSFGFEIVSDIYLEDGIPHLELILND</sequence>
<dbReference type="CDD" id="cd04301">
    <property type="entry name" value="NAT_SF"/>
    <property type="match status" value="1"/>
</dbReference>
<dbReference type="PROSITE" id="PS51186">
    <property type="entry name" value="GNAT"/>
    <property type="match status" value="1"/>
</dbReference>
<keyword evidence="3" id="KW-1185">Reference proteome</keyword>
<keyword evidence="2" id="KW-0012">Acyltransferase</keyword>
<dbReference type="GO" id="GO:0016746">
    <property type="term" value="F:acyltransferase activity"/>
    <property type="evidence" value="ECO:0007669"/>
    <property type="project" value="UniProtKB-KW"/>
</dbReference>
<reference evidence="2 3" key="1">
    <citation type="submission" date="2021-06" db="EMBL/GenBank/DDBJ databases">
        <title>Enterococcus alishanensis sp. nov., a novel lactic acid bacterium isolated from fresh coffee beans.</title>
        <authorList>
            <person name="Chen Y.-S."/>
        </authorList>
    </citation>
    <scope>NUCLEOTIDE SEQUENCE [LARGE SCALE GENOMIC DNA]</scope>
    <source>
        <strain evidence="2 3">ALS3</strain>
    </source>
</reference>
<dbReference type="EMBL" id="JAHUZB010000004">
    <property type="protein sequence ID" value="MBV7391401.1"/>
    <property type="molecule type" value="Genomic_DNA"/>
</dbReference>
<evidence type="ECO:0000313" key="3">
    <source>
        <dbReference type="Proteomes" id="UP000774130"/>
    </source>
</evidence>
<gene>
    <name evidence="2" type="ORF">KUA55_11980</name>
</gene>
<dbReference type="Proteomes" id="UP000774130">
    <property type="component" value="Unassembled WGS sequence"/>
</dbReference>
<feature type="domain" description="N-acetyltransferase" evidence="1">
    <location>
        <begin position="1"/>
        <end position="134"/>
    </location>
</feature>
<comment type="caution">
    <text evidence="2">The sequence shown here is derived from an EMBL/GenBank/DDBJ whole genome shotgun (WGS) entry which is preliminary data.</text>
</comment>
<organism evidence="2 3">
    <name type="scientific">Enterococcus alishanensis</name>
    <dbReference type="NCBI Taxonomy" id="1303817"/>
    <lineage>
        <taxon>Bacteria</taxon>
        <taxon>Bacillati</taxon>
        <taxon>Bacillota</taxon>
        <taxon>Bacilli</taxon>
        <taxon>Lactobacillales</taxon>
        <taxon>Enterococcaceae</taxon>
        <taxon>Enterococcus</taxon>
    </lineage>
</organism>
<dbReference type="Pfam" id="PF13673">
    <property type="entry name" value="Acetyltransf_10"/>
    <property type="match status" value="1"/>
</dbReference>